<name>A0A223S7U2_9ACTN</name>
<dbReference type="Pfam" id="PF09995">
    <property type="entry name" value="MPAB_Lcp_cat"/>
    <property type="match status" value="1"/>
</dbReference>
<dbReference type="OrthoDB" id="7614910at2"/>
<dbReference type="InterPro" id="IPR018713">
    <property type="entry name" value="MPAB/Lcp_cat_dom"/>
</dbReference>
<protein>
    <submittedName>
        <fullName evidence="3">DUF2236 domain-containing protein</fullName>
    </submittedName>
</protein>
<organism evidence="3 4">
    <name type="scientific">Nocardiopsis gilva YIM 90087</name>
    <dbReference type="NCBI Taxonomy" id="1235441"/>
    <lineage>
        <taxon>Bacteria</taxon>
        <taxon>Bacillati</taxon>
        <taxon>Actinomycetota</taxon>
        <taxon>Actinomycetes</taxon>
        <taxon>Streptosporangiales</taxon>
        <taxon>Nocardiopsidaceae</taxon>
        <taxon>Nocardiopsis</taxon>
    </lineage>
</organism>
<gene>
    <name evidence="3" type="ORF">CDO52_16560</name>
</gene>
<dbReference type="KEGG" id="ngv:CDO52_16560"/>
<feature type="region of interest" description="Disordered" evidence="1">
    <location>
        <begin position="1"/>
        <end position="27"/>
    </location>
</feature>
<keyword evidence="4" id="KW-1185">Reference proteome</keyword>
<dbReference type="AlphaFoldDB" id="A0A223S7U2"/>
<dbReference type="InterPro" id="IPR037473">
    <property type="entry name" value="Lcp-like"/>
</dbReference>
<dbReference type="Proteomes" id="UP000215005">
    <property type="component" value="Chromosome"/>
</dbReference>
<proteinExistence type="predicted"/>
<dbReference type="GO" id="GO:0016491">
    <property type="term" value="F:oxidoreductase activity"/>
    <property type="evidence" value="ECO:0007669"/>
    <property type="project" value="InterPro"/>
</dbReference>
<evidence type="ECO:0000259" key="2">
    <source>
        <dbReference type="Pfam" id="PF09995"/>
    </source>
</evidence>
<reference evidence="3 4" key="1">
    <citation type="submission" date="2017-08" db="EMBL/GenBank/DDBJ databases">
        <title>The complete genome sequence of Nocardiopsis gilva YIM 90087.</title>
        <authorList>
            <person name="Yin M."/>
            <person name="Tang S."/>
        </authorList>
    </citation>
    <scope>NUCLEOTIDE SEQUENCE [LARGE SCALE GENOMIC DNA]</scope>
    <source>
        <strain evidence="3 4">YIM 90087</strain>
    </source>
</reference>
<dbReference type="PANTHER" id="PTHR37539:SF1">
    <property type="entry name" value="ER-BOUND OXYGENASE MPAB_MPAB'_RUBBER OXYGENASE CATALYTIC DOMAIN-CONTAINING PROTEIN"/>
    <property type="match status" value="1"/>
</dbReference>
<evidence type="ECO:0000256" key="1">
    <source>
        <dbReference type="SAM" id="MobiDB-lite"/>
    </source>
</evidence>
<feature type="domain" description="ER-bound oxygenase mpaB/mpaB'/Rubber oxygenase catalytic" evidence="2">
    <location>
        <begin position="114"/>
        <end position="333"/>
    </location>
</feature>
<evidence type="ECO:0000313" key="4">
    <source>
        <dbReference type="Proteomes" id="UP000215005"/>
    </source>
</evidence>
<accession>A0A223S7U2</accession>
<dbReference type="EMBL" id="CP022753">
    <property type="protein sequence ID" value="ASU84187.1"/>
    <property type="molecule type" value="Genomic_DNA"/>
</dbReference>
<dbReference type="PANTHER" id="PTHR37539">
    <property type="entry name" value="SECRETED PROTEIN-RELATED"/>
    <property type="match status" value="1"/>
</dbReference>
<dbReference type="RefSeq" id="WP_017617827.1">
    <property type="nucleotide sequence ID" value="NZ_ANBG01000109.1"/>
</dbReference>
<evidence type="ECO:0000313" key="3">
    <source>
        <dbReference type="EMBL" id="ASU84187.1"/>
    </source>
</evidence>
<sequence length="395" mass="42707">MPHEPVPTAPARLVREEDARERHHSQAVSLVSHGLRRGDPVADAAIAELDTLGREGRATLDAGLRHGLGALDSAPPAIAALLRESETPPFPIDAEMLRRGDTTSLSVDPFWSTIAFALGSLVHTYSAPGIARVLTGTGKLTVTAARRLAETGLWRTNAILPGGLLRGAPGYLDTVHVRLLHARVRAGALRRGWDTDTWGIPINQTDTARTWLDFTVIPYAALRKVGIATSAEEEAELYRYWAFLAHLLGLDPEWYRPVTDHASADALLSAIDATNAEPDDNARRLVAALLDVLTDGPLGQSLGMERAHTRALLAALTRLFHGDATADALGIERVDVAPFLPVIAMGNARARRWQQFSAASRDLAMVETVAHRRQEFAGLGRTEYQAEVAPDGDRG</sequence>